<evidence type="ECO:0000313" key="1">
    <source>
        <dbReference type="EMBL" id="KAF9466701.1"/>
    </source>
</evidence>
<keyword evidence="2" id="KW-1185">Reference proteome</keyword>
<dbReference type="EMBL" id="MU150240">
    <property type="protein sequence ID" value="KAF9466701.1"/>
    <property type="molecule type" value="Genomic_DNA"/>
</dbReference>
<name>A0A9P6CHR1_9AGAR</name>
<sequence>MPKPTLVDMTAYNRYPDTDMDKEVFVQAAGYGEKAAGIPQRILICWLNPTPTKQGDGAYQIIELEMQGNYYHYCYPVVEQRSAQVMADHQIWSLGVFTRDQRELLLELAEDVEFKERSLTEGSRVWTAKLLREMRQSGLLSQELVTKIHREVPLPDIEL</sequence>
<gene>
    <name evidence="1" type="ORF">BDZ94DRAFT_1305937</name>
</gene>
<dbReference type="OrthoDB" id="3235294at2759"/>
<comment type="caution">
    <text evidence="1">The sequence shown here is derived from an EMBL/GenBank/DDBJ whole genome shotgun (WGS) entry which is preliminary data.</text>
</comment>
<dbReference type="AlphaFoldDB" id="A0A9P6CHR1"/>
<evidence type="ECO:0000313" key="2">
    <source>
        <dbReference type="Proteomes" id="UP000807353"/>
    </source>
</evidence>
<dbReference type="Proteomes" id="UP000807353">
    <property type="component" value="Unassembled WGS sequence"/>
</dbReference>
<protein>
    <submittedName>
        <fullName evidence="1">Uncharacterized protein</fullName>
    </submittedName>
</protein>
<reference evidence="1" key="1">
    <citation type="submission" date="2020-11" db="EMBL/GenBank/DDBJ databases">
        <authorList>
            <consortium name="DOE Joint Genome Institute"/>
            <person name="Ahrendt S."/>
            <person name="Riley R."/>
            <person name="Andreopoulos W."/>
            <person name="Labutti K."/>
            <person name="Pangilinan J."/>
            <person name="Ruiz-Duenas F.J."/>
            <person name="Barrasa J.M."/>
            <person name="Sanchez-Garcia M."/>
            <person name="Camarero S."/>
            <person name="Miyauchi S."/>
            <person name="Serrano A."/>
            <person name="Linde D."/>
            <person name="Babiker R."/>
            <person name="Drula E."/>
            <person name="Ayuso-Fernandez I."/>
            <person name="Pacheco R."/>
            <person name="Padilla G."/>
            <person name="Ferreira P."/>
            <person name="Barriuso J."/>
            <person name="Kellner H."/>
            <person name="Castanera R."/>
            <person name="Alfaro M."/>
            <person name="Ramirez L."/>
            <person name="Pisabarro A.G."/>
            <person name="Kuo A."/>
            <person name="Tritt A."/>
            <person name="Lipzen A."/>
            <person name="He G."/>
            <person name="Yan M."/>
            <person name="Ng V."/>
            <person name="Cullen D."/>
            <person name="Martin F."/>
            <person name="Rosso M.-N."/>
            <person name="Henrissat B."/>
            <person name="Hibbett D."/>
            <person name="Martinez A.T."/>
            <person name="Grigoriev I.V."/>
        </authorList>
    </citation>
    <scope>NUCLEOTIDE SEQUENCE</scope>
    <source>
        <strain evidence="1">CBS 247.69</strain>
    </source>
</reference>
<organism evidence="1 2">
    <name type="scientific">Collybia nuda</name>
    <dbReference type="NCBI Taxonomy" id="64659"/>
    <lineage>
        <taxon>Eukaryota</taxon>
        <taxon>Fungi</taxon>
        <taxon>Dikarya</taxon>
        <taxon>Basidiomycota</taxon>
        <taxon>Agaricomycotina</taxon>
        <taxon>Agaricomycetes</taxon>
        <taxon>Agaricomycetidae</taxon>
        <taxon>Agaricales</taxon>
        <taxon>Tricholomatineae</taxon>
        <taxon>Clitocybaceae</taxon>
        <taxon>Collybia</taxon>
    </lineage>
</organism>
<proteinExistence type="predicted"/>
<accession>A0A9P6CHR1</accession>